<evidence type="ECO:0000313" key="1">
    <source>
        <dbReference type="EMBL" id="CDW33782.1"/>
    </source>
</evidence>
<accession>A0A0K2U775</accession>
<sequence>MQPCFYIICL</sequence>
<proteinExistence type="predicted"/>
<name>A0A0K2U775_LEPSM</name>
<dbReference type="EMBL" id="HACA01016421">
    <property type="protein sequence ID" value="CDW33782.1"/>
    <property type="molecule type" value="Transcribed_RNA"/>
</dbReference>
<reference evidence="1" key="1">
    <citation type="submission" date="2014-05" db="EMBL/GenBank/DDBJ databases">
        <authorList>
            <person name="Chronopoulou M."/>
        </authorList>
    </citation>
    <scope>NUCLEOTIDE SEQUENCE</scope>
    <source>
        <tissue evidence="1">Whole organism</tissue>
    </source>
</reference>
<protein>
    <submittedName>
        <fullName evidence="1">Uncharacterized protein</fullName>
    </submittedName>
</protein>
<organism evidence="1">
    <name type="scientific">Lepeophtheirus salmonis</name>
    <name type="common">Salmon louse</name>
    <name type="synonym">Caligus salmonis</name>
    <dbReference type="NCBI Taxonomy" id="72036"/>
    <lineage>
        <taxon>Eukaryota</taxon>
        <taxon>Metazoa</taxon>
        <taxon>Ecdysozoa</taxon>
        <taxon>Arthropoda</taxon>
        <taxon>Crustacea</taxon>
        <taxon>Multicrustacea</taxon>
        <taxon>Hexanauplia</taxon>
        <taxon>Copepoda</taxon>
        <taxon>Siphonostomatoida</taxon>
        <taxon>Caligidae</taxon>
        <taxon>Lepeophtheirus</taxon>
    </lineage>
</organism>